<keyword evidence="5 7" id="KW-0472">Membrane</keyword>
<feature type="region of interest" description="Disordered" evidence="6">
    <location>
        <begin position="1"/>
        <end position="29"/>
    </location>
</feature>
<name>A0A6A6R0R1_9PEZI</name>
<protein>
    <submittedName>
        <fullName evidence="8">DUF726-domain-containing protein</fullName>
    </submittedName>
</protein>
<dbReference type="OrthoDB" id="277931at2759"/>
<gene>
    <name evidence="8" type="ORF">BU16DRAFT_525419</name>
</gene>
<proteinExistence type="inferred from homology"/>
<feature type="compositionally biased region" description="Basic and acidic residues" evidence="6">
    <location>
        <begin position="627"/>
        <end position="651"/>
    </location>
</feature>
<dbReference type="AlphaFoldDB" id="A0A6A6R0R1"/>
<dbReference type="PANTHER" id="PTHR17920:SF22">
    <property type="entry name" value="DUF726 DOMAIN PROTEIN (AFU_ORTHOLOGUE AFUA_2G12860)"/>
    <property type="match status" value="1"/>
</dbReference>
<reference evidence="8" key="1">
    <citation type="journal article" date="2020" name="Stud. Mycol.">
        <title>101 Dothideomycetes genomes: a test case for predicting lifestyles and emergence of pathogens.</title>
        <authorList>
            <person name="Haridas S."/>
            <person name="Albert R."/>
            <person name="Binder M."/>
            <person name="Bloem J."/>
            <person name="Labutti K."/>
            <person name="Salamov A."/>
            <person name="Andreopoulos B."/>
            <person name="Baker S."/>
            <person name="Barry K."/>
            <person name="Bills G."/>
            <person name="Bluhm B."/>
            <person name="Cannon C."/>
            <person name="Castanera R."/>
            <person name="Culley D."/>
            <person name="Daum C."/>
            <person name="Ezra D."/>
            <person name="Gonzalez J."/>
            <person name="Henrissat B."/>
            <person name="Kuo A."/>
            <person name="Liang C."/>
            <person name="Lipzen A."/>
            <person name="Lutzoni F."/>
            <person name="Magnuson J."/>
            <person name="Mondo S."/>
            <person name="Nolan M."/>
            <person name="Ohm R."/>
            <person name="Pangilinan J."/>
            <person name="Park H.-J."/>
            <person name="Ramirez L."/>
            <person name="Alfaro M."/>
            <person name="Sun H."/>
            <person name="Tritt A."/>
            <person name="Yoshinaga Y."/>
            <person name="Zwiers L.-H."/>
            <person name="Turgeon B."/>
            <person name="Goodwin S."/>
            <person name="Spatafora J."/>
            <person name="Crous P."/>
            <person name="Grigoriev I."/>
        </authorList>
    </citation>
    <scope>NUCLEOTIDE SEQUENCE</scope>
    <source>
        <strain evidence="8">CBS 269.34</strain>
    </source>
</reference>
<accession>A0A6A6R0R1</accession>
<feature type="region of interest" description="Disordered" evidence="6">
    <location>
        <begin position="690"/>
        <end position="714"/>
    </location>
</feature>
<comment type="subcellular location">
    <subcellularLocation>
        <location evidence="1">Membrane</location>
        <topology evidence="1">Multi-pass membrane protein</topology>
    </subcellularLocation>
</comment>
<keyword evidence="4 7" id="KW-1133">Transmembrane helix</keyword>
<evidence type="ECO:0000256" key="4">
    <source>
        <dbReference type="ARBA" id="ARBA00022989"/>
    </source>
</evidence>
<organism evidence="8 9">
    <name type="scientific">Lophium mytilinum</name>
    <dbReference type="NCBI Taxonomy" id="390894"/>
    <lineage>
        <taxon>Eukaryota</taxon>
        <taxon>Fungi</taxon>
        <taxon>Dikarya</taxon>
        <taxon>Ascomycota</taxon>
        <taxon>Pezizomycotina</taxon>
        <taxon>Dothideomycetes</taxon>
        <taxon>Pleosporomycetidae</taxon>
        <taxon>Mytilinidiales</taxon>
        <taxon>Mytilinidiaceae</taxon>
        <taxon>Lophium</taxon>
    </lineage>
</organism>
<feature type="compositionally biased region" description="Basic and acidic residues" evidence="6">
    <location>
        <begin position="699"/>
        <end position="714"/>
    </location>
</feature>
<evidence type="ECO:0000256" key="7">
    <source>
        <dbReference type="SAM" id="Phobius"/>
    </source>
</evidence>
<dbReference type="EMBL" id="MU004186">
    <property type="protein sequence ID" value="KAF2497824.1"/>
    <property type="molecule type" value="Genomic_DNA"/>
</dbReference>
<evidence type="ECO:0000313" key="9">
    <source>
        <dbReference type="Proteomes" id="UP000799750"/>
    </source>
</evidence>
<sequence>MLSHLPWSHDHDQPPPQEDEQSLTSILTPEQRSDLTLLIASSTASMRTTLVSAYDSTPDSSPDPPRTGDAFLSAPTNLAEVDVEKEDKLRQDAADRKKELEEELAQPETVELKQKALEYFEAWRDTVLQRVGEVVNSKAEAREQGKHPTRAASPDMGTKRLSATPQKQDEGVAEALHEIYPPIPTELRQLEEPKRALVLHSLVLLLLSLEQYSAHSRILLLHLTSSLGLSIEVLAEDERNVAKGLLEAVKQQMNADKETKKKAEENHSSRKWKVGLASVAGAALIGVTGGLAAPLLAAGVGSVMGGLGLGATAAAGYLGTLASSTVIVGGLFGAYGARMTGKMMDEYAKEVDDFGFVPIRNFHRPRKIEKEFRRLRVAIGISGWLTDKEEVVVPWRIIGPSIEGFALRWELEALLKLGNSLTTMVQSAAWSYAKHEIIKRTVFAALSAGLWPLGLLKVSRIIDNPFSVAKARGDKAGEVLADALINKVQGERPVTLIGYSLGARVIYTCLQTLAERKAFGLVESVVIMGGPLPSTSNEWRKIRSVVSGRVVNVYSTNDYILAFLYRTSSIQYGVAGLQKVEDIKGIQNVDVSDLVNGHTRYRWLAGTILKKIGFEDVDLEEVAREETELKKVEEEQKKEAEEKAQKEKGKDADEEAKDMEKEVEKKNEDSIMSWATEKLKISSGAFSKLGSMAGVTGGKKTEAEEMAEKDGEKV</sequence>
<keyword evidence="3 7" id="KW-0812">Transmembrane</keyword>
<feature type="region of interest" description="Disordered" evidence="6">
    <location>
        <begin position="137"/>
        <end position="166"/>
    </location>
</feature>
<evidence type="ECO:0000256" key="3">
    <source>
        <dbReference type="ARBA" id="ARBA00022692"/>
    </source>
</evidence>
<dbReference type="GO" id="GO:0016020">
    <property type="term" value="C:membrane"/>
    <property type="evidence" value="ECO:0007669"/>
    <property type="project" value="UniProtKB-SubCell"/>
</dbReference>
<evidence type="ECO:0000256" key="1">
    <source>
        <dbReference type="ARBA" id="ARBA00004141"/>
    </source>
</evidence>
<evidence type="ECO:0000256" key="2">
    <source>
        <dbReference type="ARBA" id="ARBA00009824"/>
    </source>
</evidence>
<evidence type="ECO:0000256" key="5">
    <source>
        <dbReference type="ARBA" id="ARBA00023136"/>
    </source>
</evidence>
<feature type="compositionally biased region" description="Basic and acidic residues" evidence="6">
    <location>
        <begin position="658"/>
        <end position="669"/>
    </location>
</feature>
<feature type="transmembrane region" description="Helical" evidence="7">
    <location>
        <begin position="274"/>
        <end position="297"/>
    </location>
</feature>
<keyword evidence="9" id="KW-1185">Reference proteome</keyword>
<feature type="region of interest" description="Disordered" evidence="6">
    <location>
        <begin position="51"/>
        <end position="76"/>
    </location>
</feature>
<dbReference type="Gene3D" id="3.40.50.1820">
    <property type="entry name" value="alpha/beta hydrolase"/>
    <property type="match status" value="1"/>
</dbReference>
<evidence type="ECO:0000313" key="8">
    <source>
        <dbReference type="EMBL" id="KAF2497824.1"/>
    </source>
</evidence>
<feature type="transmembrane region" description="Helical" evidence="7">
    <location>
        <begin position="317"/>
        <end position="337"/>
    </location>
</feature>
<feature type="region of interest" description="Disordered" evidence="6">
    <location>
        <begin position="627"/>
        <end position="669"/>
    </location>
</feature>
<evidence type="ECO:0000256" key="6">
    <source>
        <dbReference type="SAM" id="MobiDB-lite"/>
    </source>
</evidence>
<dbReference type="Proteomes" id="UP000799750">
    <property type="component" value="Unassembled WGS sequence"/>
</dbReference>
<dbReference type="PANTHER" id="PTHR17920">
    <property type="entry name" value="TRANSMEMBRANE AND COILED-COIL DOMAIN-CONTAINING PROTEIN 4 TMCO4"/>
    <property type="match status" value="1"/>
</dbReference>
<dbReference type="SUPFAM" id="SSF53474">
    <property type="entry name" value="alpha/beta-Hydrolases"/>
    <property type="match status" value="1"/>
</dbReference>
<dbReference type="InterPro" id="IPR007941">
    <property type="entry name" value="DUF726"/>
</dbReference>
<dbReference type="InterPro" id="IPR029058">
    <property type="entry name" value="AB_hydrolase_fold"/>
</dbReference>
<dbReference type="Pfam" id="PF05277">
    <property type="entry name" value="DUF726"/>
    <property type="match status" value="1"/>
</dbReference>
<comment type="similarity">
    <text evidence="2">Belongs to the TMCO4 family.</text>
</comment>